<keyword evidence="2" id="KW-1185">Reference proteome</keyword>
<organism evidence="1">
    <name type="scientific">Bodo saltans virus</name>
    <dbReference type="NCBI Taxonomy" id="2024608"/>
    <lineage>
        <taxon>Viruses</taxon>
        <taxon>Varidnaviria</taxon>
        <taxon>Bamfordvirae</taxon>
        <taxon>Nucleocytoviricota</taxon>
        <taxon>Megaviricetes</taxon>
        <taxon>Imitervirales</taxon>
        <taxon>Mimiviridae</taxon>
        <taxon>Klosneuvirinae</taxon>
        <taxon>Theiavirus</taxon>
        <taxon>Theiavirus salishense</taxon>
    </lineage>
</organism>
<proteinExistence type="predicted"/>
<dbReference type="EMBL" id="MF782455">
    <property type="protein sequence ID" value="ATZ80654.1"/>
    <property type="molecule type" value="Genomic_DNA"/>
</dbReference>
<protein>
    <submittedName>
        <fullName evidence="1">Uncharacterized protein</fullName>
    </submittedName>
</protein>
<evidence type="ECO:0000313" key="1">
    <source>
        <dbReference type="EMBL" id="ATZ80654.1"/>
    </source>
</evidence>
<dbReference type="Proteomes" id="UP000240325">
    <property type="component" value="Segment"/>
</dbReference>
<name>A0A2H4UUV9_9VIRU</name>
<reference evidence="1" key="1">
    <citation type="journal article" date="2017" name="Elife">
        <title>The kinetoplastid-infecting Bodo saltans virus (BsV), a window into the most abundant giant viruses in the sea.</title>
        <authorList>
            <person name="Deeg C.M."/>
            <person name="Chow C.-E.T."/>
            <person name="Suttle C.A."/>
        </authorList>
    </citation>
    <scope>NUCLEOTIDE SEQUENCE</scope>
    <source>
        <strain evidence="1">NG1</strain>
    </source>
</reference>
<accession>A0A2H4UUV9</accession>
<gene>
    <name evidence="1" type="ORF">BMW23_0608</name>
</gene>
<sequence>MKMPIYNLTTEKNGLYCRKHEKDNYDEFCVKIIQLYYDDNYEEYKKKKTEDITKMVCI</sequence>
<evidence type="ECO:0000313" key="2">
    <source>
        <dbReference type="Proteomes" id="UP000240325"/>
    </source>
</evidence>